<evidence type="ECO:0000313" key="3">
    <source>
        <dbReference type="EMBL" id="CAG6390799.1"/>
    </source>
</evidence>
<protein>
    <recommendedName>
        <fullName evidence="5">Regulatory protein</fullName>
    </recommendedName>
</protein>
<accession>A0A9W4DNS6</accession>
<dbReference type="RefSeq" id="WP_251483839.1">
    <property type="nucleotide sequence ID" value="NZ_CAJSLV010000001.1"/>
</dbReference>
<sequence>MTSESAATLRSRYVEQAASDLEKNRRRQQELAEQIAVLKQEESLLAEIIKLAERYEGFADASRLPEQLQDEPVVAKAKRAPDRAAARRPSTAGKTRGTSAKAGAKATSPQALLGDVLADLLGKYEEPRLAKELRDELLERFPDRNPTPQVVRNTLESLVAKGRVQRHKQQRSVMYTLVEPGSAAR</sequence>
<gene>
    <name evidence="3" type="ORF">SCOCK_10267</name>
</gene>
<dbReference type="AlphaFoldDB" id="A0A9W4DNS6"/>
<evidence type="ECO:0000313" key="4">
    <source>
        <dbReference type="Proteomes" id="UP001152519"/>
    </source>
</evidence>
<comment type="caution">
    <text evidence="3">The sequence shown here is derived from an EMBL/GenBank/DDBJ whole genome shotgun (WGS) entry which is preliminary data.</text>
</comment>
<keyword evidence="1" id="KW-0175">Coiled coil</keyword>
<evidence type="ECO:0000256" key="1">
    <source>
        <dbReference type="SAM" id="Coils"/>
    </source>
</evidence>
<evidence type="ECO:0008006" key="5">
    <source>
        <dbReference type="Google" id="ProtNLM"/>
    </source>
</evidence>
<dbReference type="Proteomes" id="UP001152519">
    <property type="component" value="Unassembled WGS sequence"/>
</dbReference>
<name>A0A9W4DNS6_9ACTN</name>
<feature type="coiled-coil region" evidence="1">
    <location>
        <begin position="14"/>
        <end position="41"/>
    </location>
</feature>
<evidence type="ECO:0000256" key="2">
    <source>
        <dbReference type="SAM" id="MobiDB-lite"/>
    </source>
</evidence>
<feature type="region of interest" description="Disordered" evidence="2">
    <location>
        <begin position="60"/>
        <end position="107"/>
    </location>
</feature>
<proteinExistence type="predicted"/>
<reference evidence="3" key="1">
    <citation type="submission" date="2021-05" db="EMBL/GenBank/DDBJ databases">
        <authorList>
            <person name="Arsene-Ploetze F."/>
        </authorList>
    </citation>
    <scope>NUCLEOTIDE SEQUENCE</scope>
    <source>
        <strain evidence="3">DSM 42138</strain>
    </source>
</reference>
<keyword evidence="4" id="KW-1185">Reference proteome</keyword>
<dbReference type="Gene3D" id="1.10.10.10">
    <property type="entry name" value="Winged helix-like DNA-binding domain superfamily/Winged helix DNA-binding domain"/>
    <property type="match status" value="1"/>
</dbReference>
<dbReference type="EMBL" id="CAJSLV010000001">
    <property type="protein sequence ID" value="CAG6390799.1"/>
    <property type="molecule type" value="Genomic_DNA"/>
</dbReference>
<organism evidence="3 4">
    <name type="scientific">Actinacidiphila cocklensis</name>
    <dbReference type="NCBI Taxonomy" id="887465"/>
    <lineage>
        <taxon>Bacteria</taxon>
        <taxon>Bacillati</taxon>
        <taxon>Actinomycetota</taxon>
        <taxon>Actinomycetes</taxon>
        <taxon>Kitasatosporales</taxon>
        <taxon>Streptomycetaceae</taxon>
        <taxon>Actinacidiphila</taxon>
    </lineage>
</organism>
<dbReference type="InterPro" id="IPR036388">
    <property type="entry name" value="WH-like_DNA-bd_sf"/>
</dbReference>